<dbReference type="PANTHER" id="PTHR22599">
    <property type="entry name" value="MPS ONE BINDER KINASE ACTIVATOR-LIKE MOB"/>
    <property type="match status" value="1"/>
</dbReference>
<organism evidence="1 2">
    <name type="scientific">Hydra vulgaris</name>
    <name type="common">Hydra</name>
    <name type="synonym">Hydra attenuata</name>
    <dbReference type="NCBI Taxonomy" id="6087"/>
    <lineage>
        <taxon>Eukaryota</taxon>
        <taxon>Metazoa</taxon>
        <taxon>Cnidaria</taxon>
        <taxon>Hydrozoa</taxon>
        <taxon>Hydroidolina</taxon>
        <taxon>Anthoathecata</taxon>
        <taxon>Aplanulata</taxon>
        <taxon>Hydridae</taxon>
        <taxon>Hydra</taxon>
    </lineage>
</organism>
<gene>
    <name evidence="2 3" type="primary">LOC136092439</name>
</gene>
<dbReference type="RefSeq" id="XP_065676752.1">
    <property type="nucleotide sequence ID" value="XM_065820680.1"/>
</dbReference>
<reference evidence="2 3" key="1">
    <citation type="submission" date="2025-05" db="UniProtKB">
        <authorList>
            <consortium name="RefSeq"/>
        </authorList>
    </citation>
    <scope>IDENTIFICATION</scope>
</reference>
<evidence type="ECO:0000313" key="3">
    <source>
        <dbReference type="RefSeq" id="XP_065676753.1"/>
    </source>
</evidence>
<dbReference type="SMART" id="SM01388">
    <property type="entry name" value="Mob1_phocein"/>
    <property type="match status" value="1"/>
</dbReference>
<accession>A0ABM4DQ95</accession>
<name>A0ABM4DQ95_HYDVU</name>
<sequence>MDWLINSIGRGNKTTNPRGKTVIEDAHKEKAQIMSRTLSCGLVANVTKDELQATVPVPTGVDNNEWLATNTLSFFKHIMLVYDSVSEYCTPQHCTAVSNGAHMNFTWVDEKGKKIRLSAPQYIELVVVNIEKLVTDENIFPTKYDMHFPANFVTIIKKIFRMLFHVLVHVYQSHIDHLEESNQLNFLNTIFIHFMYFQTEHGLLDSKEIQPLEDLIKSLCL</sequence>
<dbReference type="Gene3D" id="1.20.140.30">
    <property type="entry name" value="MOB kinase activator"/>
    <property type="match status" value="1"/>
</dbReference>
<dbReference type="SUPFAM" id="SSF101152">
    <property type="entry name" value="Mob1/phocein"/>
    <property type="match status" value="1"/>
</dbReference>
<keyword evidence="1" id="KW-1185">Reference proteome</keyword>
<dbReference type="RefSeq" id="XP_065676753.1">
    <property type="nucleotide sequence ID" value="XM_065820681.1"/>
</dbReference>
<evidence type="ECO:0000313" key="1">
    <source>
        <dbReference type="Proteomes" id="UP001652625"/>
    </source>
</evidence>
<dbReference type="InterPro" id="IPR036703">
    <property type="entry name" value="MOB_kinase_act_sf"/>
</dbReference>
<dbReference type="Pfam" id="PF03637">
    <property type="entry name" value="Mob1_phocein"/>
    <property type="match status" value="1"/>
</dbReference>
<evidence type="ECO:0000313" key="2">
    <source>
        <dbReference type="RefSeq" id="XP_065676752.1"/>
    </source>
</evidence>
<protein>
    <submittedName>
        <fullName evidence="2 3">MOB kinase activator 2-like</fullName>
    </submittedName>
</protein>
<proteinExistence type="predicted"/>
<dbReference type="Proteomes" id="UP001652625">
    <property type="component" value="Chromosome 15"/>
</dbReference>
<dbReference type="GeneID" id="136092439"/>
<dbReference type="InterPro" id="IPR005301">
    <property type="entry name" value="MOB_kinase_act_fam"/>
</dbReference>